<evidence type="ECO:0000259" key="1">
    <source>
        <dbReference type="Pfam" id="PF24494"/>
    </source>
</evidence>
<reference evidence="2 3" key="1">
    <citation type="submission" date="2023-01" db="EMBL/GenBank/DDBJ databases">
        <title>Analysis of 21 Apiospora genomes using comparative genomics revels a genus with tremendous synthesis potential of carbohydrate active enzymes and secondary metabolites.</title>
        <authorList>
            <person name="Sorensen T."/>
        </authorList>
    </citation>
    <scope>NUCLEOTIDE SEQUENCE [LARGE SCALE GENOMIC DNA]</scope>
    <source>
        <strain evidence="2 3">CBS 117206</strain>
    </source>
</reference>
<feature type="domain" description="DUF7587" evidence="1">
    <location>
        <begin position="200"/>
        <end position="317"/>
    </location>
</feature>
<dbReference type="AlphaFoldDB" id="A0AAW0Q816"/>
<sequence length="499" mass="56702">MHNSIEKLQILIDSSAIGNDVIKELQEPELETGSDSAQANIQTAKATLVSQWEATTTKTNEVQESAILSNLESAWLEELTMPLDRSSFGFMFWISEEMIEAKIKDIVAITNDAQVALWMVAEECYKEASTPNGCLYLNDYYVLYLEIHGINDPRQRLPFCRSFWVNLWARVVNELPGGPTLFCPPLKLGSGPMEPNRWDIPPYLFRTFDPNSSGTNDARVVASMMSGSWSQQESRIDILAREPQQAAIRLHKHLTKSLFGADRDDNLVSWTSSLLFAIQYALWREHYSDPFDVKICAVDTTKFPPGQFVQDVWLLEKYRGTATQIGLDYTDLLRWRNALHCYNGEYLSQGALHHGTRSCLVTLGQLQDAGLFDLYHELSSPAGRRQWTKRVKDLRMCWALEHVTSSMEIHSALLLGRCFSLSEPLNMALMFLSFKERRFNLVVDLDNPPEWAVKPVEHSGKLIPVNGWAFSEPYERSIVIALVCRSDCEKYGSSEDNVV</sequence>
<evidence type="ECO:0000313" key="2">
    <source>
        <dbReference type="EMBL" id="KAK8096116.1"/>
    </source>
</evidence>
<organism evidence="2 3">
    <name type="scientific">Apiospora kogelbergensis</name>
    <dbReference type="NCBI Taxonomy" id="1337665"/>
    <lineage>
        <taxon>Eukaryota</taxon>
        <taxon>Fungi</taxon>
        <taxon>Dikarya</taxon>
        <taxon>Ascomycota</taxon>
        <taxon>Pezizomycotina</taxon>
        <taxon>Sordariomycetes</taxon>
        <taxon>Xylariomycetidae</taxon>
        <taxon>Amphisphaeriales</taxon>
        <taxon>Apiosporaceae</taxon>
        <taxon>Apiospora</taxon>
    </lineage>
</organism>
<protein>
    <recommendedName>
        <fullName evidence="1">DUF7587 domain-containing protein</fullName>
    </recommendedName>
</protein>
<evidence type="ECO:0000313" key="3">
    <source>
        <dbReference type="Proteomes" id="UP001392437"/>
    </source>
</evidence>
<name>A0AAW0Q816_9PEZI</name>
<proteinExistence type="predicted"/>
<dbReference type="InterPro" id="IPR056009">
    <property type="entry name" value="DUF7587"/>
</dbReference>
<accession>A0AAW0Q816</accession>
<dbReference type="Pfam" id="PF24494">
    <property type="entry name" value="DUF7587"/>
    <property type="match status" value="1"/>
</dbReference>
<keyword evidence="3" id="KW-1185">Reference proteome</keyword>
<gene>
    <name evidence="2" type="ORF">PG999_014138</name>
</gene>
<comment type="caution">
    <text evidence="2">The sequence shown here is derived from an EMBL/GenBank/DDBJ whole genome shotgun (WGS) entry which is preliminary data.</text>
</comment>
<dbReference type="EMBL" id="JAQQWP010000011">
    <property type="protein sequence ID" value="KAK8096116.1"/>
    <property type="molecule type" value="Genomic_DNA"/>
</dbReference>
<dbReference type="Proteomes" id="UP001392437">
    <property type="component" value="Unassembled WGS sequence"/>
</dbReference>